<proteinExistence type="predicted"/>
<sequence length="292" mass="33207">MRNIKKSLKQIPNNLLFQAILVFIFCIPLISTLGQFINSKFICENSTVLIIFWPGVKWEFALTMPVWFSFGIIAVSYVMGIGYMCKKKTFGKVVIIGLLGLIMSQLIGKGINYFTGWSELKNINSMNLNGLANKMIFAQWHNPVWEEIVFRGIPLMLILTIKKKLSSKGYKLAVALYFIIPSIAMALYHIPNHGVSKVAATLVLSMVYAWLALKYTFFAPLIMHYIFDSILVISMGKMKGISKNEVFWLSHNSGLLNNSFTIGIIILLLYIVFIFISNMRKIKNLDKMNYSS</sequence>
<evidence type="ECO:0000313" key="3">
    <source>
        <dbReference type="EMBL" id="NNU78066.1"/>
    </source>
</evidence>
<dbReference type="RefSeq" id="WP_171298653.1">
    <property type="nucleotide sequence ID" value="NZ_CP087099.1"/>
</dbReference>
<keyword evidence="1" id="KW-1133">Transmembrane helix</keyword>
<dbReference type="GO" id="GO:0080120">
    <property type="term" value="P:CAAX-box protein maturation"/>
    <property type="evidence" value="ECO:0007669"/>
    <property type="project" value="UniProtKB-ARBA"/>
</dbReference>
<dbReference type="GO" id="GO:0004175">
    <property type="term" value="F:endopeptidase activity"/>
    <property type="evidence" value="ECO:0007669"/>
    <property type="project" value="UniProtKB-ARBA"/>
</dbReference>
<evidence type="ECO:0000313" key="4">
    <source>
        <dbReference type="Proteomes" id="UP000531659"/>
    </source>
</evidence>
<dbReference type="AlphaFoldDB" id="A0A7Y3SZ57"/>
<feature type="transmembrane region" description="Helical" evidence="1">
    <location>
        <begin position="58"/>
        <end position="78"/>
    </location>
</feature>
<gene>
    <name evidence="3" type="ORF">HLQ16_19320</name>
</gene>
<feature type="transmembrane region" description="Helical" evidence="1">
    <location>
        <begin position="170"/>
        <end position="188"/>
    </location>
</feature>
<feature type="transmembrane region" description="Helical" evidence="1">
    <location>
        <begin position="90"/>
        <end position="108"/>
    </location>
</feature>
<feature type="transmembrane region" description="Helical" evidence="1">
    <location>
        <begin position="15"/>
        <end position="38"/>
    </location>
</feature>
<name>A0A7Y3SZ57_9CLOT</name>
<evidence type="ECO:0000256" key="1">
    <source>
        <dbReference type="SAM" id="Phobius"/>
    </source>
</evidence>
<reference evidence="3 4" key="1">
    <citation type="submission" date="2020-05" db="EMBL/GenBank/DDBJ databases">
        <title>Complete genome of Clostridium estertheticum subspecies estertheticum, isolated from Vacuum packed lamb meat from New Zealand imported to Switzerland.</title>
        <authorList>
            <person name="Wambui J."/>
            <person name="Stevens M.J.A."/>
            <person name="Stephan R."/>
        </authorList>
    </citation>
    <scope>NUCLEOTIDE SEQUENCE [LARGE SCALE GENOMIC DNA]</scope>
    <source>
        <strain evidence="3 4">CEST001</strain>
    </source>
</reference>
<dbReference type="EMBL" id="JABEYB010000018">
    <property type="protein sequence ID" value="NNU78066.1"/>
    <property type="molecule type" value="Genomic_DNA"/>
</dbReference>
<comment type="caution">
    <text evidence="3">The sequence shown here is derived from an EMBL/GenBank/DDBJ whole genome shotgun (WGS) entry which is preliminary data.</text>
</comment>
<keyword evidence="1" id="KW-0812">Transmembrane</keyword>
<feature type="domain" description="CAAX prenyl protease 2/Lysostaphin resistance protein A-like" evidence="2">
    <location>
        <begin position="135"/>
        <end position="229"/>
    </location>
</feature>
<keyword evidence="3" id="KW-0645">Protease</keyword>
<accession>A0A7Y3SZ57</accession>
<dbReference type="GO" id="GO:0006508">
    <property type="term" value="P:proteolysis"/>
    <property type="evidence" value="ECO:0007669"/>
    <property type="project" value="UniProtKB-KW"/>
</dbReference>
<feature type="transmembrane region" description="Helical" evidence="1">
    <location>
        <begin position="255"/>
        <end position="276"/>
    </location>
</feature>
<keyword evidence="3" id="KW-0378">Hydrolase</keyword>
<feature type="transmembrane region" description="Helical" evidence="1">
    <location>
        <begin position="218"/>
        <end position="235"/>
    </location>
</feature>
<dbReference type="Proteomes" id="UP000531659">
    <property type="component" value="Unassembled WGS sequence"/>
</dbReference>
<protein>
    <submittedName>
        <fullName evidence="3">CPBP family intramembrane metalloprotease</fullName>
    </submittedName>
</protein>
<evidence type="ECO:0000259" key="2">
    <source>
        <dbReference type="Pfam" id="PF02517"/>
    </source>
</evidence>
<keyword evidence="3" id="KW-0482">Metalloprotease</keyword>
<keyword evidence="1" id="KW-0472">Membrane</keyword>
<dbReference type="Pfam" id="PF02517">
    <property type="entry name" value="Rce1-like"/>
    <property type="match status" value="1"/>
</dbReference>
<dbReference type="GO" id="GO:0008237">
    <property type="term" value="F:metallopeptidase activity"/>
    <property type="evidence" value="ECO:0007669"/>
    <property type="project" value="UniProtKB-KW"/>
</dbReference>
<dbReference type="InterPro" id="IPR003675">
    <property type="entry name" value="Rce1/LyrA-like_dom"/>
</dbReference>
<organism evidence="3 4">
    <name type="scientific">Clostridium estertheticum</name>
    <dbReference type="NCBI Taxonomy" id="238834"/>
    <lineage>
        <taxon>Bacteria</taxon>
        <taxon>Bacillati</taxon>
        <taxon>Bacillota</taxon>
        <taxon>Clostridia</taxon>
        <taxon>Eubacteriales</taxon>
        <taxon>Clostridiaceae</taxon>
        <taxon>Clostridium</taxon>
    </lineage>
</organism>